<dbReference type="SUPFAM" id="SSF51182">
    <property type="entry name" value="RmlC-like cupins"/>
    <property type="match status" value="1"/>
</dbReference>
<dbReference type="InterPro" id="IPR005835">
    <property type="entry name" value="NTP_transferase_dom"/>
</dbReference>
<keyword evidence="5" id="KW-0547">Nucleotide-binding</keyword>
<feature type="domain" description="Nucleotidyl transferase" evidence="9">
    <location>
        <begin position="10"/>
        <end position="295"/>
    </location>
</feature>
<dbReference type="GO" id="GO:0000271">
    <property type="term" value="P:polysaccharide biosynthetic process"/>
    <property type="evidence" value="ECO:0007669"/>
    <property type="project" value="InterPro"/>
</dbReference>
<sequence>MLSQTQTIHPVLLCGGSGTRLWPLSRALYPKQVLKLESEEALIIQTARRAQGKCFTAPLVICNEEHRFLISRLLQEADITPSGVVLEAEGRNTAPAAAVAALFALNRAAEREDPLLLLLPSDHAIPDGEAFQSCVSKGVEAAQDGRIVTFGIKASRAETGYGYIEIDAAAACISAPVEVLRFVEKPDEVTAEEFLQGGRHCWNSGIFLCGAKTLLSEMERFAPDVLSAARTAFEQGRQDLDFFRLDAAAYHRSPNISIDHAVMERTERASVLAVDFEWSDIGSWQELWSRSPKDEANNALVGDVIVQATTGSFVYGASKGLTVVSGLEDAVVINTEDVVLVTKRSGASPIKAVLDRLAAEGRSEHLSHASVYRPWGSYKILVHGTQFQVKEVNVNAGAALSLQYHEHRSEHWIVVEGVAEVTRDSDTFELNRSESTFIAPGQVHRLINSGAKALKIIEIQCGDYLGEDDIVRLEDDYGRR</sequence>
<dbReference type="GO" id="GO:0005525">
    <property type="term" value="F:GTP binding"/>
    <property type="evidence" value="ECO:0007669"/>
    <property type="project" value="UniProtKB-KW"/>
</dbReference>
<evidence type="ECO:0000256" key="8">
    <source>
        <dbReference type="RuleBase" id="RU004190"/>
    </source>
</evidence>
<dbReference type="GO" id="GO:0009298">
    <property type="term" value="P:GDP-mannose biosynthetic process"/>
    <property type="evidence" value="ECO:0007669"/>
    <property type="project" value="TreeGrafter"/>
</dbReference>
<dbReference type="InterPro" id="IPR051161">
    <property type="entry name" value="Mannose-6P_isomerase_type2"/>
</dbReference>
<dbReference type="EMBL" id="JAAQPH010000007">
    <property type="protein sequence ID" value="NIA69018.1"/>
    <property type="molecule type" value="Genomic_DNA"/>
</dbReference>
<dbReference type="NCBIfam" id="TIGR01479">
    <property type="entry name" value="GMP_PMI"/>
    <property type="match status" value="1"/>
</dbReference>
<evidence type="ECO:0000256" key="2">
    <source>
        <dbReference type="ARBA" id="ARBA00012387"/>
    </source>
</evidence>
<dbReference type="CDD" id="cd02213">
    <property type="entry name" value="cupin_PMI_typeII_C"/>
    <property type="match status" value="1"/>
</dbReference>
<comment type="similarity">
    <text evidence="1 8">Belongs to the mannose-6-phosphate isomerase type 2 family.</text>
</comment>
<evidence type="ECO:0000256" key="6">
    <source>
        <dbReference type="ARBA" id="ARBA00023134"/>
    </source>
</evidence>
<feature type="domain" description="Mannose-6-phosphate isomerase type II C-terminal" evidence="10">
    <location>
        <begin position="361"/>
        <end position="475"/>
    </location>
</feature>
<dbReference type="InterPro" id="IPR054566">
    <property type="entry name" value="ManC/GMP-like_b-helix"/>
</dbReference>
<dbReference type="RefSeq" id="WP_167224578.1">
    <property type="nucleotide sequence ID" value="NZ_JAAQPH010000007.1"/>
</dbReference>
<keyword evidence="4 12" id="KW-0548">Nucleotidyltransferase</keyword>
<reference evidence="12" key="1">
    <citation type="submission" date="2020-03" db="EMBL/GenBank/DDBJ databases">
        <title>Genome of Pelagibius litoralis DSM 21314T.</title>
        <authorList>
            <person name="Wang G."/>
        </authorList>
    </citation>
    <scope>NUCLEOTIDE SEQUENCE</scope>
    <source>
        <strain evidence="12">DSM 21314</strain>
    </source>
</reference>
<evidence type="ECO:0000256" key="1">
    <source>
        <dbReference type="ARBA" id="ARBA00006115"/>
    </source>
</evidence>
<organism evidence="12 13">
    <name type="scientific">Pelagibius litoralis</name>
    <dbReference type="NCBI Taxonomy" id="374515"/>
    <lineage>
        <taxon>Bacteria</taxon>
        <taxon>Pseudomonadati</taxon>
        <taxon>Pseudomonadota</taxon>
        <taxon>Alphaproteobacteria</taxon>
        <taxon>Rhodospirillales</taxon>
        <taxon>Rhodovibrionaceae</taxon>
        <taxon>Pelagibius</taxon>
    </lineage>
</organism>
<dbReference type="PANTHER" id="PTHR46390">
    <property type="entry name" value="MANNOSE-1-PHOSPHATE GUANYLYLTRANSFERASE"/>
    <property type="match status" value="1"/>
</dbReference>
<dbReference type="InterPro" id="IPR001538">
    <property type="entry name" value="Man6P_isomerase-2_C"/>
</dbReference>
<keyword evidence="12" id="KW-0413">Isomerase</keyword>
<dbReference type="InterPro" id="IPR014710">
    <property type="entry name" value="RmlC-like_jellyroll"/>
</dbReference>
<evidence type="ECO:0000259" key="10">
    <source>
        <dbReference type="Pfam" id="PF01050"/>
    </source>
</evidence>
<dbReference type="Gene3D" id="2.60.120.10">
    <property type="entry name" value="Jelly Rolls"/>
    <property type="match status" value="1"/>
</dbReference>
<dbReference type="InterPro" id="IPR049577">
    <property type="entry name" value="GMPP_N"/>
</dbReference>
<dbReference type="InterPro" id="IPR029044">
    <property type="entry name" value="Nucleotide-diphossugar_trans"/>
</dbReference>
<accession>A0A967EWZ0</accession>
<keyword evidence="3 12" id="KW-0808">Transferase</keyword>
<evidence type="ECO:0000259" key="11">
    <source>
        <dbReference type="Pfam" id="PF22640"/>
    </source>
</evidence>
<comment type="catalytic activity">
    <reaction evidence="7">
        <text>alpha-D-mannose 1-phosphate + GTP + H(+) = GDP-alpha-D-mannose + diphosphate</text>
        <dbReference type="Rhea" id="RHEA:15229"/>
        <dbReference type="ChEBI" id="CHEBI:15378"/>
        <dbReference type="ChEBI" id="CHEBI:33019"/>
        <dbReference type="ChEBI" id="CHEBI:37565"/>
        <dbReference type="ChEBI" id="CHEBI:57527"/>
        <dbReference type="ChEBI" id="CHEBI:58409"/>
        <dbReference type="EC" id="2.7.7.13"/>
    </reaction>
</comment>
<dbReference type="SUPFAM" id="SSF53448">
    <property type="entry name" value="Nucleotide-diphospho-sugar transferases"/>
    <property type="match status" value="1"/>
</dbReference>
<proteinExistence type="inferred from homology"/>
<evidence type="ECO:0000256" key="4">
    <source>
        <dbReference type="ARBA" id="ARBA00022695"/>
    </source>
</evidence>
<gene>
    <name evidence="12" type="ORF">HBA54_10490</name>
</gene>
<evidence type="ECO:0000256" key="5">
    <source>
        <dbReference type="ARBA" id="ARBA00022741"/>
    </source>
</evidence>
<keyword evidence="6" id="KW-0342">GTP-binding</keyword>
<dbReference type="Proteomes" id="UP000761264">
    <property type="component" value="Unassembled WGS sequence"/>
</dbReference>
<evidence type="ECO:0000313" key="13">
    <source>
        <dbReference type="Proteomes" id="UP000761264"/>
    </source>
</evidence>
<evidence type="ECO:0000256" key="7">
    <source>
        <dbReference type="ARBA" id="ARBA00047343"/>
    </source>
</evidence>
<dbReference type="CDD" id="cd02509">
    <property type="entry name" value="GDP-M1P_Guanylyltransferase"/>
    <property type="match status" value="1"/>
</dbReference>
<dbReference type="PANTHER" id="PTHR46390:SF1">
    <property type="entry name" value="MANNOSE-1-PHOSPHATE GUANYLYLTRANSFERASE"/>
    <property type="match status" value="1"/>
</dbReference>
<dbReference type="GO" id="GO:0016853">
    <property type="term" value="F:isomerase activity"/>
    <property type="evidence" value="ECO:0007669"/>
    <property type="project" value="UniProtKB-KW"/>
</dbReference>
<dbReference type="AlphaFoldDB" id="A0A967EWZ0"/>
<dbReference type="InterPro" id="IPR006375">
    <property type="entry name" value="Man1P_GuaTrfase/Man6P_Isoase"/>
</dbReference>
<dbReference type="Pfam" id="PF00483">
    <property type="entry name" value="NTP_transferase"/>
    <property type="match status" value="1"/>
</dbReference>
<comment type="caution">
    <text evidence="12">The sequence shown here is derived from an EMBL/GenBank/DDBJ whole genome shotgun (WGS) entry which is preliminary data.</text>
</comment>
<feature type="domain" description="MannoseP isomerase/GMP-like beta-helix" evidence="11">
    <location>
        <begin position="304"/>
        <end position="357"/>
    </location>
</feature>
<name>A0A967EWZ0_9PROT</name>
<evidence type="ECO:0000313" key="12">
    <source>
        <dbReference type="EMBL" id="NIA69018.1"/>
    </source>
</evidence>
<dbReference type="EC" id="2.7.7.13" evidence="2"/>
<keyword evidence="13" id="KW-1185">Reference proteome</keyword>
<dbReference type="GO" id="GO:0004475">
    <property type="term" value="F:mannose-1-phosphate guanylyltransferase (GTP) activity"/>
    <property type="evidence" value="ECO:0007669"/>
    <property type="project" value="UniProtKB-EC"/>
</dbReference>
<dbReference type="FunFam" id="2.60.120.10:FF:000032">
    <property type="entry name" value="Mannose-1-phosphate guanylyltransferase/mannose-6-phosphate isomerase"/>
    <property type="match status" value="1"/>
</dbReference>
<protein>
    <recommendedName>
        <fullName evidence="2">mannose-1-phosphate guanylyltransferase</fullName>
        <ecNumber evidence="2">2.7.7.13</ecNumber>
    </recommendedName>
</protein>
<dbReference type="Pfam" id="PF22640">
    <property type="entry name" value="ManC_GMP_beta-helix"/>
    <property type="match status" value="1"/>
</dbReference>
<dbReference type="Gene3D" id="3.90.550.10">
    <property type="entry name" value="Spore Coat Polysaccharide Biosynthesis Protein SpsA, Chain A"/>
    <property type="match status" value="1"/>
</dbReference>
<dbReference type="InterPro" id="IPR011051">
    <property type="entry name" value="RmlC_Cupin_sf"/>
</dbReference>
<evidence type="ECO:0000256" key="3">
    <source>
        <dbReference type="ARBA" id="ARBA00022679"/>
    </source>
</evidence>
<dbReference type="Pfam" id="PF01050">
    <property type="entry name" value="MannoseP_isomer"/>
    <property type="match status" value="1"/>
</dbReference>
<evidence type="ECO:0000259" key="9">
    <source>
        <dbReference type="Pfam" id="PF00483"/>
    </source>
</evidence>